<protein>
    <recommendedName>
        <fullName evidence="7">6-methylsalicylate decarboxylase</fullName>
        <ecNumber evidence="7">4.1.1.52</ecNumber>
    </recommendedName>
</protein>
<evidence type="ECO:0000256" key="3">
    <source>
        <dbReference type="ARBA" id="ARBA00022793"/>
    </source>
</evidence>
<dbReference type="EC" id="4.1.1.52" evidence="7"/>
<keyword evidence="11" id="KW-1185">Reference proteome</keyword>
<evidence type="ECO:0000256" key="7">
    <source>
        <dbReference type="ARBA" id="ARBA00038889"/>
    </source>
</evidence>
<dbReference type="InterPro" id="IPR032466">
    <property type="entry name" value="Metal_Hydrolase"/>
</dbReference>
<evidence type="ECO:0000256" key="1">
    <source>
        <dbReference type="ARBA" id="ARBA00005871"/>
    </source>
</evidence>
<keyword evidence="4" id="KW-0862">Zinc</keyword>
<evidence type="ECO:0000313" key="11">
    <source>
        <dbReference type="Proteomes" id="UP000758155"/>
    </source>
</evidence>
<gene>
    <name evidence="10" type="ORF">E8E12_001381</name>
</gene>
<name>A0A9P4WZE9_9PLEO</name>
<dbReference type="AlphaFoldDB" id="A0A9P4WZE9"/>
<keyword evidence="3 8" id="KW-0210">Decarboxylase</keyword>
<dbReference type="PANTHER" id="PTHR21240">
    <property type="entry name" value="2-AMINO-3-CARBOXYLMUCONATE-6-SEMIALDEHYDE DECARBOXYLASE"/>
    <property type="match status" value="1"/>
</dbReference>
<keyword evidence="5 8" id="KW-0456">Lyase</keyword>
<dbReference type="Pfam" id="PF04909">
    <property type="entry name" value="Amidohydro_2"/>
    <property type="match status" value="1"/>
</dbReference>
<dbReference type="Gene3D" id="3.20.20.140">
    <property type="entry name" value="Metal-dependent hydrolases"/>
    <property type="match status" value="1"/>
</dbReference>
<evidence type="ECO:0000256" key="8">
    <source>
        <dbReference type="RuleBase" id="RU366045"/>
    </source>
</evidence>
<evidence type="ECO:0000256" key="6">
    <source>
        <dbReference type="ARBA" id="ARBA00036832"/>
    </source>
</evidence>
<dbReference type="Proteomes" id="UP000758155">
    <property type="component" value="Unassembled WGS sequence"/>
</dbReference>
<dbReference type="GO" id="GO:0046872">
    <property type="term" value="F:metal ion binding"/>
    <property type="evidence" value="ECO:0007669"/>
    <property type="project" value="UniProtKB-KW"/>
</dbReference>
<reference evidence="10" key="1">
    <citation type="submission" date="2019-04" db="EMBL/GenBank/DDBJ databases">
        <title>Sequencing of skin fungus with MAO and IRED activity.</title>
        <authorList>
            <person name="Marsaioli A.J."/>
            <person name="Bonatto J.M.C."/>
            <person name="Reis Junior O."/>
        </authorList>
    </citation>
    <scope>NUCLEOTIDE SEQUENCE</scope>
    <source>
        <strain evidence="10">28M1</strain>
    </source>
</reference>
<dbReference type="SUPFAM" id="SSF51556">
    <property type="entry name" value="Metallo-dependent hydrolases"/>
    <property type="match status" value="1"/>
</dbReference>
<dbReference type="OrthoDB" id="2832284at2759"/>
<sequence>MPLPPRIDVHSHFLPPFYREALATNGHSNPDGMPAIPSWSPEAHLEMMATANVTKSILSISSPGTHISSNATLTRTLTRDCNAYAASMARSDPERFGFWAALPLPDVDASLEEIDRAVAEGCEGFGLMTNYAGIYVGDARFARVFARLNELRATVFIHPTKPCTHTGQHGGVDGDGAAEHKADATPLGAAYPIPIFEFFFDTARAVVNLFASGTVDACPDVTFVIPHAGGALPPLLTRFVQFSSVVPGGRQLDAAKVRAQLDTQFYFDLAGFIFDGEEGGQGQLKALVEGFDIGFERLVYGSDFPFTQTRFVERFAERMKGGLECLFDGEQRAMVYEGNARRLLEKRRIAKSASL</sequence>
<dbReference type="GO" id="GO:0047596">
    <property type="term" value="F:6-methylsalicylate decarboxylase activity"/>
    <property type="evidence" value="ECO:0007669"/>
    <property type="project" value="UniProtKB-EC"/>
</dbReference>
<dbReference type="GO" id="GO:0016787">
    <property type="term" value="F:hydrolase activity"/>
    <property type="evidence" value="ECO:0007669"/>
    <property type="project" value="InterPro"/>
</dbReference>
<dbReference type="InterPro" id="IPR006680">
    <property type="entry name" value="Amidohydro-rel"/>
</dbReference>
<evidence type="ECO:0000313" key="10">
    <source>
        <dbReference type="EMBL" id="KAF3045863.1"/>
    </source>
</evidence>
<dbReference type="InterPro" id="IPR032465">
    <property type="entry name" value="ACMSD"/>
</dbReference>
<accession>A0A9P4WZE9</accession>
<comment type="caution">
    <text evidence="10">The sequence shown here is derived from an EMBL/GenBank/DDBJ whole genome shotgun (WGS) entry which is preliminary data.</text>
</comment>
<keyword evidence="2" id="KW-0479">Metal-binding</keyword>
<feature type="domain" description="Amidohydrolase-related" evidence="9">
    <location>
        <begin position="7"/>
        <end position="344"/>
    </location>
</feature>
<dbReference type="EMBL" id="SWKV01000005">
    <property type="protein sequence ID" value="KAF3045863.1"/>
    <property type="molecule type" value="Genomic_DNA"/>
</dbReference>
<evidence type="ECO:0000256" key="5">
    <source>
        <dbReference type="ARBA" id="ARBA00023239"/>
    </source>
</evidence>
<organism evidence="10 11">
    <name type="scientific">Didymella heteroderae</name>
    <dbReference type="NCBI Taxonomy" id="1769908"/>
    <lineage>
        <taxon>Eukaryota</taxon>
        <taxon>Fungi</taxon>
        <taxon>Dikarya</taxon>
        <taxon>Ascomycota</taxon>
        <taxon>Pezizomycotina</taxon>
        <taxon>Dothideomycetes</taxon>
        <taxon>Pleosporomycetidae</taxon>
        <taxon>Pleosporales</taxon>
        <taxon>Pleosporineae</taxon>
        <taxon>Didymellaceae</taxon>
        <taxon>Didymella</taxon>
    </lineage>
</organism>
<evidence type="ECO:0000256" key="4">
    <source>
        <dbReference type="ARBA" id="ARBA00022833"/>
    </source>
</evidence>
<proteinExistence type="inferred from homology"/>
<dbReference type="PANTHER" id="PTHR21240:SF29">
    <property type="entry name" value="AMIDOHYDROLASE-RELATED DOMAIN-CONTAINING PROTEIN"/>
    <property type="match status" value="1"/>
</dbReference>
<dbReference type="GO" id="GO:0005829">
    <property type="term" value="C:cytosol"/>
    <property type="evidence" value="ECO:0007669"/>
    <property type="project" value="TreeGrafter"/>
</dbReference>
<evidence type="ECO:0000256" key="2">
    <source>
        <dbReference type="ARBA" id="ARBA00022723"/>
    </source>
</evidence>
<comment type="similarity">
    <text evidence="1">Belongs to the metallo-dependent hydrolases superfamily. ACMSD family.</text>
</comment>
<comment type="catalytic activity">
    <reaction evidence="6">
        <text>6-methylsalicylate + H(+) = 3-methylphenol + CO2</text>
        <dbReference type="Rhea" id="RHEA:23112"/>
        <dbReference type="ChEBI" id="CHEBI:15378"/>
        <dbReference type="ChEBI" id="CHEBI:16526"/>
        <dbReference type="ChEBI" id="CHEBI:17231"/>
        <dbReference type="ChEBI" id="CHEBI:36658"/>
        <dbReference type="EC" id="4.1.1.52"/>
    </reaction>
    <physiologicalReaction direction="left-to-right" evidence="6">
        <dbReference type="Rhea" id="RHEA:23113"/>
    </physiologicalReaction>
</comment>
<dbReference type="GO" id="GO:0019748">
    <property type="term" value="P:secondary metabolic process"/>
    <property type="evidence" value="ECO:0007669"/>
    <property type="project" value="TreeGrafter"/>
</dbReference>
<evidence type="ECO:0000259" key="9">
    <source>
        <dbReference type="Pfam" id="PF04909"/>
    </source>
</evidence>